<feature type="non-terminal residue" evidence="1">
    <location>
        <position position="49"/>
    </location>
</feature>
<accession>A0A0B6YLT9</accession>
<protein>
    <submittedName>
        <fullName evidence="1">Uncharacterized protein</fullName>
    </submittedName>
</protein>
<dbReference type="AlphaFoldDB" id="A0A0B6YLT9"/>
<evidence type="ECO:0000313" key="1">
    <source>
        <dbReference type="EMBL" id="CEK56751.1"/>
    </source>
</evidence>
<gene>
    <name evidence="1" type="primary">ORF28425</name>
</gene>
<name>A0A0B6YLT9_9EUPU</name>
<proteinExistence type="predicted"/>
<organism evidence="1">
    <name type="scientific">Arion vulgaris</name>
    <dbReference type="NCBI Taxonomy" id="1028688"/>
    <lineage>
        <taxon>Eukaryota</taxon>
        <taxon>Metazoa</taxon>
        <taxon>Spiralia</taxon>
        <taxon>Lophotrochozoa</taxon>
        <taxon>Mollusca</taxon>
        <taxon>Gastropoda</taxon>
        <taxon>Heterobranchia</taxon>
        <taxon>Euthyneura</taxon>
        <taxon>Panpulmonata</taxon>
        <taxon>Eupulmonata</taxon>
        <taxon>Stylommatophora</taxon>
        <taxon>Helicina</taxon>
        <taxon>Arionoidea</taxon>
        <taxon>Arionidae</taxon>
        <taxon>Arion</taxon>
    </lineage>
</organism>
<sequence>MTAKHYESVEISNWDISRDKSHSSYSLIQQIYMSSSNSSKHLPEINTSC</sequence>
<reference evidence="1" key="1">
    <citation type="submission" date="2014-12" db="EMBL/GenBank/DDBJ databases">
        <title>Insight into the proteome of Arion vulgaris.</title>
        <authorList>
            <person name="Aradska J."/>
            <person name="Bulat T."/>
            <person name="Smidak R."/>
            <person name="Sarate P."/>
            <person name="Gangsoo J."/>
            <person name="Sialana F."/>
            <person name="Bilban M."/>
            <person name="Lubec G."/>
        </authorList>
    </citation>
    <scope>NUCLEOTIDE SEQUENCE</scope>
    <source>
        <tissue evidence="1">Skin</tissue>
    </source>
</reference>
<dbReference type="EMBL" id="HACG01009886">
    <property type="protein sequence ID" value="CEK56751.1"/>
    <property type="molecule type" value="Transcribed_RNA"/>
</dbReference>